<evidence type="ECO:0000256" key="2">
    <source>
        <dbReference type="ARBA" id="ARBA00022475"/>
    </source>
</evidence>
<comment type="caution">
    <text evidence="6">Lacks conserved residue(s) required for the propagation of feature annotation.</text>
</comment>
<keyword evidence="5 6" id="KW-0472">Membrane</keyword>
<evidence type="ECO:0000313" key="8">
    <source>
        <dbReference type="EMBL" id="ESV54202.1"/>
    </source>
</evidence>
<dbReference type="PANTHER" id="PTHR12677">
    <property type="entry name" value="GOLGI APPARATUS MEMBRANE PROTEIN TVP38-RELATED"/>
    <property type="match status" value="1"/>
</dbReference>
<dbReference type="InterPro" id="IPR015414">
    <property type="entry name" value="TMEM64"/>
</dbReference>
<evidence type="ECO:0000256" key="1">
    <source>
        <dbReference type="ARBA" id="ARBA00004651"/>
    </source>
</evidence>
<protein>
    <recommendedName>
        <fullName evidence="6">TVP38/TMEM64 family membrane protein</fullName>
    </recommendedName>
</protein>
<evidence type="ECO:0000256" key="3">
    <source>
        <dbReference type="ARBA" id="ARBA00022692"/>
    </source>
</evidence>
<dbReference type="AlphaFoldDB" id="V6YZZ9"/>
<sequence>MPKSSQSLSNRQLIQLVSVAGIIITVLSIYYIKTHSHLFTIGGPFQSFIMNLGIFGPLIFILLQIIQVIYPIIPGGMTCVIGHAVFGPFYGFIYNFLGIFAGSLLSFCLARRYGDKFAKSFVSENTYDKYIAKLDKGRGFEFFLITAFVLPGFPDDFLCMVAGLSKMSLKKFCWITLLSKPATLYLYTLISYQSMLFINHTFL</sequence>
<dbReference type="InterPro" id="IPR032816">
    <property type="entry name" value="VTT_dom"/>
</dbReference>
<feature type="transmembrane region" description="Helical" evidence="6">
    <location>
        <begin position="12"/>
        <end position="32"/>
    </location>
</feature>
<evidence type="ECO:0000256" key="4">
    <source>
        <dbReference type="ARBA" id="ARBA00022989"/>
    </source>
</evidence>
<dbReference type="Pfam" id="PF09335">
    <property type="entry name" value="VTT_dom"/>
    <property type="match status" value="1"/>
</dbReference>
<dbReference type="eggNOG" id="COG0398">
    <property type="taxonomic scope" value="Bacteria"/>
</dbReference>
<dbReference type="PANTHER" id="PTHR12677:SF49">
    <property type="entry name" value="TVP38_TMEM64 FAMILY MEMBRANE PROTEIN"/>
    <property type="match status" value="1"/>
</dbReference>
<evidence type="ECO:0000256" key="6">
    <source>
        <dbReference type="RuleBase" id="RU366058"/>
    </source>
</evidence>
<gene>
    <name evidence="8" type="ORF">SAG0136_02795</name>
</gene>
<evidence type="ECO:0000256" key="5">
    <source>
        <dbReference type="ARBA" id="ARBA00023136"/>
    </source>
</evidence>
<keyword evidence="3 6" id="KW-0812">Transmembrane</keyword>
<organism evidence="8 9">
    <name type="scientific">Streptococcus agalactiae LMG 14747</name>
    <dbReference type="NCBI Taxonomy" id="1154860"/>
    <lineage>
        <taxon>Bacteria</taxon>
        <taxon>Bacillati</taxon>
        <taxon>Bacillota</taxon>
        <taxon>Bacilli</taxon>
        <taxon>Lactobacillales</taxon>
        <taxon>Streptococcaceae</taxon>
        <taxon>Streptococcus</taxon>
    </lineage>
</organism>
<evidence type="ECO:0000259" key="7">
    <source>
        <dbReference type="Pfam" id="PF09335"/>
    </source>
</evidence>
<dbReference type="GO" id="GO:0005886">
    <property type="term" value="C:plasma membrane"/>
    <property type="evidence" value="ECO:0007669"/>
    <property type="project" value="UniProtKB-SubCell"/>
</dbReference>
<feature type="transmembrane region" description="Helical" evidence="6">
    <location>
        <begin position="44"/>
        <end position="63"/>
    </location>
</feature>
<reference evidence="8 9" key="1">
    <citation type="submission" date="2013-05" db="EMBL/GenBank/DDBJ databases">
        <authorList>
            <person name="Richards V.P."/>
            <person name="Durkin S.A.S."/>
            <person name="Kim M."/>
            <person name="Pavinski Bitar P.D."/>
            <person name="Stanhope M.J."/>
            <person name="Town C.D."/>
            <person name="Venter J.C."/>
        </authorList>
    </citation>
    <scope>NUCLEOTIDE SEQUENCE [LARGE SCALE GENOMIC DNA]</scope>
    <source>
        <strain evidence="8 9">LMG 14747</strain>
    </source>
</reference>
<comment type="caution">
    <text evidence="8">The sequence shown here is derived from an EMBL/GenBank/DDBJ whole genome shotgun (WGS) entry which is preliminary data.</text>
</comment>
<comment type="subcellular location">
    <subcellularLocation>
        <location evidence="1 6">Cell membrane</location>
        <topology evidence="1 6">Multi-pass membrane protein</topology>
    </subcellularLocation>
</comment>
<feature type="transmembrane region" description="Helical" evidence="6">
    <location>
        <begin position="142"/>
        <end position="164"/>
    </location>
</feature>
<dbReference type="Proteomes" id="UP000018482">
    <property type="component" value="Unassembled WGS sequence"/>
</dbReference>
<keyword evidence="2 6" id="KW-1003">Cell membrane</keyword>
<feature type="domain" description="VTT" evidence="7">
    <location>
        <begin position="73"/>
        <end position="192"/>
    </location>
</feature>
<comment type="similarity">
    <text evidence="6">Belongs to the TVP38/TMEM64 family.</text>
</comment>
<proteinExistence type="inferred from homology"/>
<keyword evidence="4 6" id="KW-1133">Transmembrane helix</keyword>
<accession>V6YZZ9</accession>
<dbReference type="EMBL" id="ANQC01000038">
    <property type="protein sequence ID" value="ESV54202.1"/>
    <property type="molecule type" value="Genomic_DNA"/>
</dbReference>
<name>V6YZZ9_STRAG</name>
<evidence type="ECO:0000313" key="9">
    <source>
        <dbReference type="Proteomes" id="UP000018482"/>
    </source>
</evidence>